<dbReference type="InterPro" id="IPR017871">
    <property type="entry name" value="ABC_transporter-like_CS"/>
</dbReference>
<comment type="similarity">
    <text evidence="10">Belongs to the ABC transporter superfamily. Drug exporter-1 (DrugE1) (TC 3.A.1.105) family.</text>
</comment>
<dbReference type="SMART" id="SM00382">
    <property type="entry name" value="AAA"/>
    <property type="match status" value="1"/>
</dbReference>
<dbReference type="EMBL" id="LJGU01000127">
    <property type="protein sequence ID" value="OEV02810.1"/>
    <property type="molecule type" value="Genomic_DNA"/>
</dbReference>
<evidence type="ECO:0000256" key="10">
    <source>
        <dbReference type="ARBA" id="ARBA00049985"/>
    </source>
</evidence>
<feature type="region of interest" description="Disordered" evidence="11">
    <location>
        <begin position="316"/>
        <end position="343"/>
    </location>
</feature>
<dbReference type="AlphaFoldDB" id="A0A1E7KFV5"/>
<name>A0A1E7KFV5_9ACTN</name>
<protein>
    <recommendedName>
        <fullName evidence="2">ABC-type xenobiotic transporter</fullName>
        <ecNumber evidence="2">7.6.2.2</ecNumber>
    </recommendedName>
</protein>
<dbReference type="EC" id="7.6.2.2" evidence="2"/>
<organism evidence="13 14">
    <name type="scientific">Streptomyces oceani</name>
    <dbReference type="NCBI Taxonomy" id="1075402"/>
    <lineage>
        <taxon>Bacteria</taxon>
        <taxon>Bacillati</taxon>
        <taxon>Actinomycetota</taxon>
        <taxon>Actinomycetes</taxon>
        <taxon>Kitasatosporales</taxon>
        <taxon>Streptomycetaceae</taxon>
        <taxon>Streptomyces</taxon>
    </lineage>
</organism>
<sequence length="343" mass="36168">MTATTSTPPCEPAIQVAGLGKSFDHNTVLRSIDLTVPPGTVYALLGPNGAGKTTVVRILTTLITADTGTATVLGHDVGRDPGGVRRDIGVTGQFSAVDELLTGRENLRLMADLHHLPRERGGARAQELLERFDLVAAGDRGAQTYSGGMKRRLDLAMTLVGSPELIFLDEPTTGLDPRSRRELWNIVRELVDEGVTVFLTTQYLDEADELADRVGVLDDGGLVAEGTSTELKGRLPGGRIEVAYDDPGELAAAAGSIEEATAHEERLTLSVPHDGSLSSLRRLMGRLDDDAVTGLEVHTPDLDDVFLALTGHAARKAEPAPATPASPAPARGAHASTGNEAAR</sequence>
<keyword evidence="8" id="KW-0472">Membrane</keyword>
<keyword evidence="3" id="KW-0813">Transport</keyword>
<dbReference type="Gene3D" id="3.40.50.300">
    <property type="entry name" value="P-loop containing nucleotide triphosphate hydrolases"/>
    <property type="match status" value="1"/>
</dbReference>
<evidence type="ECO:0000259" key="12">
    <source>
        <dbReference type="PROSITE" id="PS50893"/>
    </source>
</evidence>
<proteinExistence type="inferred from homology"/>
<dbReference type="PANTHER" id="PTHR42711">
    <property type="entry name" value="ABC TRANSPORTER ATP-BINDING PROTEIN"/>
    <property type="match status" value="1"/>
</dbReference>
<reference evidence="13 14" key="1">
    <citation type="journal article" date="2016" name="Front. Microbiol.">
        <title>Comparative Genomics Analysis of Streptomyces Species Reveals Their Adaptation to the Marine Environment and Their Diversity at the Genomic Level.</title>
        <authorList>
            <person name="Tian X."/>
            <person name="Zhang Z."/>
            <person name="Yang T."/>
            <person name="Chen M."/>
            <person name="Li J."/>
            <person name="Chen F."/>
            <person name="Yang J."/>
            <person name="Li W."/>
            <person name="Zhang B."/>
            <person name="Zhang Z."/>
            <person name="Wu J."/>
            <person name="Zhang C."/>
            <person name="Long L."/>
            <person name="Xiao J."/>
        </authorList>
    </citation>
    <scope>NUCLEOTIDE SEQUENCE [LARGE SCALE GENOMIC DNA]</scope>
    <source>
        <strain evidence="13 14">SCSIO 02100</strain>
    </source>
</reference>
<evidence type="ECO:0000313" key="14">
    <source>
        <dbReference type="Proteomes" id="UP000176101"/>
    </source>
</evidence>
<dbReference type="FunFam" id="3.40.50.300:FF:000589">
    <property type="entry name" value="ABC transporter, ATP-binding subunit"/>
    <property type="match status" value="1"/>
</dbReference>
<dbReference type="Proteomes" id="UP000176101">
    <property type="component" value="Unassembled WGS sequence"/>
</dbReference>
<evidence type="ECO:0000256" key="11">
    <source>
        <dbReference type="SAM" id="MobiDB-lite"/>
    </source>
</evidence>
<dbReference type="GO" id="GO:0016887">
    <property type="term" value="F:ATP hydrolysis activity"/>
    <property type="evidence" value="ECO:0007669"/>
    <property type="project" value="InterPro"/>
</dbReference>
<accession>A0A1E7KFV5</accession>
<evidence type="ECO:0000256" key="1">
    <source>
        <dbReference type="ARBA" id="ARBA00004413"/>
    </source>
</evidence>
<evidence type="ECO:0000313" key="13">
    <source>
        <dbReference type="EMBL" id="OEV02810.1"/>
    </source>
</evidence>
<keyword evidence="5" id="KW-0547">Nucleotide-binding</keyword>
<dbReference type="OrthoDB" id="9804819at2"/>
<dbReference type="STRING" id="1075402.AN216_15390"/>
<dbReference type="PROSITE" id="PS00211">
    <property type="entry name" value="ABC_TRANSPORTER_1"/>
    <property type="match status" value="1"/>
</dbReference>
<keyword evidence="7" id="KW-1278">Translocase</keyword>
<dbReference type="GO" id="GO:0005524">
    <property type="term" value="F:ATP binding"/>
    <property type="evidence" value="ECO:0007669"/>
    <property type="project" value="UniProtKB-KW"/>
</dbReference>
<dbReference type="InterPro" id="IPR003593">
    <property type="entry name" value="AAA+_ATPase"/>
</dbReference>
<dbReference type="Pfam" id="PF00005">
    <property type="entry name" value="ABC_tran"/>
    <property type="match status" value="1"/>
</dbReference>
<keyword evidence="4" id="KW-1003">Cell membrane</keyword>
<evidence type="ECO:0000256" key="9">
    <source>
        <dbReference type="ARBA" id="ARBA00023251"/>
    </source>
</evidence>
<comment type="caution">
    <text evidence="13">The sequence shown here is derived from an EMBL/GenBank/DDBJ whole genome shotgun (WGS) entry which is preliminary data.</text>
</comment>
<dbReference type="GO" id="GO:0008559">
    <property type="term" value="F:ABC-type xenobiotic transporter activity"/>
    <property type="evidence" value="ECO:0007669"/>
    <property type="project" value="UniProtKB-EC"/>
</dbReference>
<dbReference type="SUPFAM" id="SSF52540">
    <property type="entry name" value="P-loop containing nucleoside triphosphate hydrolases"/>
    <property type="match status" value="1"/>
</dbReference>
<comment type="subcellular location">
    <subcellularLocation>
        <location evidence="1">Cell membrane</location>
        <topology evidence="1">Peripheral membrane protein</topology>
        <orientation evidence="1">Cytoplasmic side</orientation>
    </subcellularLocation>
</comment>
<dbReference type="InterPro" id="IPR050763">
    <property type="entry name" value="ABC_transporter_ATP-binding"/>
</dbReference>
<evidence type="ECO:0000256" key="7">
    <source>
        <dbReference type="ARBA" id="ARBA00022967"/>
    </source>
</evidence>
<dbReference type="RefSeq" id="WP_070197204.1">
    <property type="nucleotide sequence ID" value="NZ_LJGU01000127.1"/>
</dbReference>
<dbReference type="PANTHER" id="PTHR42711:SF19">
    <property type="entry name" value="DOXORUBICIN RESISTANCE ATP-BINDING PROTEIN DRRA"/>
    <property type="match status" value="1"/>
</dbReference>
<keyword evidence="9" id="KW-0046">Antibiotic resistance</keyword>
<evidence type="ECO:0000256" key="5">
    <source>
        <dbReference type="ARBA" id="ARBA00022741"/>
    </source>
</evidence>
<dbReference type="PROSITE" id="PS50893">
    <property type="entry name" value="ABC_TRANSPORTER_2"/>
    <property type="match status" value="1"/>
</dbReference>
<gene>
    <name evidence="13" type="ORF">AN216_15390</name>
</gene>
<evidence type="ECO:0000256" key="8">
    <source>
        <dbReference type="ARBA" id="ARBA00023136"/>
    </source>
</evidence>
<dbReference type="InterPro" id="IPR003439">
    <property type="entry name" value="ABC_transporter-like_ATP-bd"/>
</dbReference>
<keyword evidence="6" id="KW-0067">ATP-binding</keyword>
<evidence type="ECO:0000256" key="2">
    <source>
        <dbReference type="ARBA" id="ARBA00012191"/>
    </source>
</evidence>
<keyword evidence="14" id="KW-1185">Reference proteome</keyword>
<dbReference type="PATRIC" id="fig|1075402.3.peg.2001"/>
<evidence type="ECO:0000256" key="3">
    <source>
        <dbReference type="ARBA" id="ARBA00022448"/>
    </source>
</evidence>
<evidence type="ECO:0000256" key="4">
    <source>
        <dbReference type="ARBA" id="ARBA00022475"/>
    </source>
</evidence>
<evidence type="ECO:0000256" key="6">
    <source>
        <dbReference type="ARBA" id="ARBA00022840"/>
    </source>
</evidence>
<dbReference type="GO" id="GO:0005886">
    <property type="term" value="C:plasma membrane"/>
    <property type="evidence" value="ECO:0007669"/>
    <property type="project" value="UniProtKB-SubCell"/>
</dbReference>
<feature type="domain" description="ABC transporter" evidence="12">
    <location>
        <begin position="14"/>
        <end position="244"/>
    </location>
</feature>
<dbReference type="GO" id="GO:0046677">
    <property type="term" value="P:response to antibiotic"/>
    <property type="evidence" value="ECO:0007669"/>
    <property type="project" value="UniProtKB-KW"/>
</dbReference>
<dbReference type="InterPro" id="IPR027417">
    <property type="entry name" value="P-loop_NTPase"/>
</dbReference>